<dbReference type="NCBIfam" id="TIGR02532">
    <property type="entry name" value="IV_pilin_GFxxxE"/>
    <property type="match status" value="1"/>
</dbReference>
<organism evidence="2 3">
    <name type="scientific">Candidatus Woesebacteria bacterium GW2011_GWA1_40_43</name>
    <dbReference type="NCBI Taxonomy" id="1618553"/>
    <lineage>
        <taxon>Bacteria</taxon>
        <taxon>Candidatus Woeseibacteriota</taxon>
    </lineage>
</organism>
<evidence type="ECO:0000256" key="1">
    <source>
        <dbReference type="SAM" id="Phobius"/>
    </source>
</evidence>
<dbReference type="Proteomes" id="UP000034293">
    <property type="component" value="Unassembled WGS sequence"/>
</dbReference>
<keyword evidence="1" id="KW-0812">Transmembrane</keyword>
<evidence type="ECO:0000313" key="3">
    <source>
        <dbReference type="Proteomes" id="UP000034293"/>
    </source>
</evidence>
<evidence type="ECO:0000313" key="2">
    <source>
        <dbReference type="EMBL" id="KKR64470.1"/>
    </source>
</evidence>
<name>A0A0G0UXN0_9BACT</name>
<gene>
    <name evidence="2" type="ORF">UU02_C0008G0007</name>
</gene>
<dbReference type="EMBL" id="LBZA01000008">
    <property type="protein sequence ID" value="KKR64470.1"/>
    <property type="molecule type" value="Genomic_DNA"/>
</dbReference>
<reference evidence="2 3" key="1">
    <citation type="journal article" date="2015" name="Nature">
        <title>rRNA introns, odd ribosomes, and small enigmatic genomes across a large radiation of phyla.</title>
        <authorList>
            <person name="Brown C.T."/>
            <person name="Hug L.A."/>
            <person name="Thomas B.C."/>
            <person name="Sharon I."/>
            <person name="Castelle C.J."/>
            <person name="Singh A."/>
            <person name="Wilkins M.J."/>
            <person name="Williams K.H."/>
            <person name="Banfield J.F."/>
        </authorList>
    </citation>
    <scope>NUCLEOTIDE SEQUENCE [LARGE SCALE GENOMIC DNA]</scope>
</reference>
<dbReference type="InterPro" id="IPR045584">
    <property type="entry name" value="Pilin-like"/>
</dbReference>
<feature type="transmembrane region" description="Helical" evidence="1">
    <location>
        <begin position="20"/>
        <end position="41"/>
    </location>
</feature>
<keyword evidence="1" id="KW-1133">Transmembrane helix</keyword>
<sequence>MKKNFHRERLTGGLSLIEILVVVTIFAILGVIVSSSLMLTLRGAKKSESLMKVRENLNYSLAVIERNIRGANMISDCTNSDTKKITYLDQNKTSTSFFCVNTGAAGSYIASGSAIPTSVRLTSDSIKIVSCSFTCAHADLSNPPSITIDLTVQDASGVGVESSVVSAKSQIYLRNY</sequence>
<protein>
    <recommendedName>
        <fullName evidence="4">Type II secretion system protein</fullName>
    </recommendedName>
</protein>
<evidence type="ECO:0008006" key="4">
    <source>
        <dbReference type="Google" id="ProtNLM"/>
    </source>
</evidence>
<accession>A0A0G0UXN0</accession>
<dbReference type="SUPFAM" id="SSF54523">
    <property type="entry name" value="Pili subunits"/>
    <property type="match status" value="1"/>
</dbReference>
<keyword evidence="1" id="KW-0472">Membrane</keyword>
<dbReference type="AlphaFoldDB" id="A0A0G0UXN0"/>
<dbReference type="PROSITE" id="PS00409">
    <property type="entry name" value="PROKAR_NTER_METHYL"/>
    <property type="match status" value="1"/>
</dbReference>
<dbReference type="InterPro" id="IPR012902">
    <property type="entry name" value="N_methyl_site"/>
</dbReference>
<proteinExistence type="predicted"/>
<comment type="caution">
    <text evidence="2">The sequence shown here is derived from an EMBL/GenBank/DDBJ whole genome shotgun (WGS) entry which is preliminary data.</text>
</comment>